<accession>A0A2S7VPB1</accession>
<dbReference type="AlphaFoldDB" id="A0A2S7VPB1"/>
<evidence type="ECO:0000313" key="2">
    <source>
        <dbReference type="Proteomes" id="UP000238707"/>
    </source>
</evidence>
<dbReference type="EMBL" id="MSCI01000001">
    <property type="protein sequence ID" value="PQJ63996.1"/>
    <property type="molecule type" value="Genomic_DNA"/>
</dbReference>
<dbReference type="SUPFAM" id="SSF48452">
    <property type="entry name" value="TPR-like"/>
    <property type="match status" value="2"/>
</dbReference>
<keyword evidence="2" id="KW-1185">Reference proteome</keyword>
<dbReference type="RefSeq" id="WP_105023663.1">
    <property type="nucleotide sequence ID" value="NZ_MSCI01000001.1"/>
</dbReference>
<dbReference type="Proteomes" id="UP000238707">
    <property type="component" value="Unassembled WGS sequence"/>
</dbReference>
<dbReference type="PROSITE" id="PS51257">
    <property type="entry name" value="PROKAR_LIPOPROTEIN"/>
    <property type="match status" value="1"/>
</dbReference>
<comment type="caution">
    <text evidence="1">The sequence shown here is derived from an EMBL/GenBank/DDBJ whole genome shotgun (WGS) entry which is preliminary data.</text>
</comment>
<dbReference type="Pfam" id="PF14559">
    <property type="entry name" value="TPR_19"/>
    <property type="match status" value="1"/>
</dbReference>
<proteinExistence type="predicted"/>
<dbReference type="InterPro" id="IPR011990">
    <property type="entry name" value="TPR-like_helical_dom_sf"/>
</dbReference>
<dbReference type="SMART" id="SM00028">
    <property type="entry name" value="TPR"/>
    <property type="match status" value="3"/>
</dbReference>
<evidence type="ECO:0000313" key="1">
    <source>
        <dbReference type="EMBL" id="PQJ63996.1"/>
    </source>
</evidence>
<dbReference type="InterPro" id="IPR019734">
    <property type="entry name" value="TPR_rpt"/>
</dbReference>
<gene>
    <name evidence="1" type="ORF">BTO10_04170</name>
</gene>
<dbReference type="Gene3D" id="1.25.40.10">
    <property type="entry name" value="Tetratricopeptide repeat domain"/>
    <property type="match status" value="2"/>
</dbReference>
<sequence>MNKKRTYLMLLTLSLLSGCQSTPTEQEQRHAGVTNMEKVKNYDGLISHYKYQLEQGSEDPAVKQRLAWAYFHKGDIESADFYVQHLHQEGIVNPSLYQLEGQVFDDKNDFGRAISSYINSVEAGNNSGQIHVLLGVSYAKIGQYEKAYQELSLARLRGYDDIVIKNNIAMIQIANGDYHQAIETLAPVLKEDPANKIVKANLAIALMKTDKVNSAQKLLKDDFSTQEIQAITAKLTQTGASNEAPL</sequence>
<name>A0A2S7VPB1_9VIBR</name>
<reference evidence="1 2" key="1">
    <citation type="submission" date="2016-12" db="EMBL/GenBank/DDBJ databases">
        <title>Diversity of luminous bacteria.</title>
        <authorList>
            <person name="Yoshizawa S."/>
            <person name="Kogure K."/>
        </authorList>
    </citation>
    <scope>NUCLEOTIDE SEQUENCE [LARGE SCALE GENOMIC DNA]</scope>
    <source>
        <strain evidence="1 2">LC2-408</strain>
    </source>
</reference>
<protein>
    <submittedName>
        <fullName evidence="1">Anaphase-promoting protein</fullName>
    </submittedName>
</protein>
<organism evidence="1 2">
    <name type="scientific">Vibrio chagasii</name>
    <dbReference type="NCBI Taxonomy" id="170679"/>
    <lineage>
        <taxon>Bacteria</taxon>
        <taxon>Pseudomonadati</taxon>
        <taxon>Pseudomonadota</taxon>
        <taxon>Gammaproteobacteria</taxon>
        <taxon>Vibrionales</taxon>
        <taxon>Vibrionaceae</taxon>
        <taxon>Vibrio</taxon>
    </lineage>
</organism>